<dbReference type="GO" id="GO:0030428">
    <property type="term" value="C:cell septum"/>
    <property type="evidence" value="ECO:0007669"/>
    <property type="project" value="TreeGrafter"/>
</dbReference>
<dbReference type="OrthoDB" id="4316388at2759"/>
<keyword evidence="13" id="KW-1185">Reference proteome</keyword>
<evidence type="ECO:0000313" key="12">
    <source>
        <dbReference type="EMBL" id="KAJ5094863.1"/>
    </source>
</evidence>
<dbReference type="GO" id="GO:0006031">
    <property type="term" value="P:chitin biosynthetic process"/>
    <property type="evidence" value="ECO:0007669"/>
    <property type="project" value="UniProtKB-UniRule"/>
</dbReference>
<dbReference type="GO" id="GO:0071555">
    <property type="term" value="P:cell wall organization"/>
    <property type="evidence" value="ECO:0007669"/>
    <property type="project" value="UniProtKB-KW"/>
</dbReference>
<dbReference type="Pfam" id="PF01644">
    <property type="entry name" value="Chitin_synth_1"/>
    <property type="match status" value="1"/>
</dbReference>
<feature type="transmembrane region" description="Helical" evidence="9">
    <location>
        <begin position="551"/>
        <end position="575"/>
    </location>
</feature>
<evidence type="ECO:0000256" key="3">
    <source>
        <dbReference type="ARBA" id="ARBA00022475"/>
    </source>
</evidence>
<comment type="function">
    <text evidence="9">Polymerizes chitin, a structural polymer of the cell wall and septum, by transferring the sugar moiety of UDP-GlcNAc to the non-reducing end of the growing chitin polymer.</text>
</comment>
<protein>
    <recommendedName>
        <fullName evidence="2 9">Chitin synthase</fullName>
        <ecNumber evidence="2 9">2.4.1.16</ecNumber>
    </recommendedName>
</protein>
<dbReference type="EMBL" id="JAPQKH010000006">
    <property type="protein sequence ID" value="KAJ5094863.1"/>
    <property type="molecule type" value="Genomic_DNA"/>
</dbReference>
<dbReference type="PANTHER" id="PTHR22914">
    <property type="entry name" value="CHITIN SYNTHASE"/>
    <property type="match status" value="1"/>
</dbReference>
<feature type="region of interest" description="Disordered" evidence="10">
    <location>
        <begin position="1"/>
        <end position="36"/>
    </location>
</feature>
<feature type="transmembrane region" description="Helical" evidence="9">
    <location>
        <begin position="604"/>
        <end position="627"/>
    </location>
</feature>
<dbReference type="GO" id="GO:0004100">
    <property type="term" value="F:chitin synthase activity"/>
    <property type="evidence" value="ECO:0007669"/>
    <property type="project" value="UniProtKB-UniRule"/>
</dbReference>
<feature type="transmembrane region" description="Helical" evidence="9">
    <location>
        <begin position="520"/>
        <end position="539"/>
    </location>
</feature>
<comment type="similarity">
    <text evidence="9">Belongs to the chitin synthase family.</text>
</comment>
<keyword evidence="3 9" id="KW-1003">Cell membrane</keyword>
<feature type="domain" description="Chitin synthase N-terminal" evidence="11">
    <location>
        <begin position="43"/>
        <end position="115"/>
    </location>
</feature>
<comment type="catalytic activity">
    <reaction evidence="9">
        <text>[(1-&gt;4)-N-acetyl-beta-D-glucosaminyl](n) + UDP-N-acetyl-alpha-D-glucosamine = [(1-&gt;4)-N-acetyl-beta-D-glucosaminyl](n+1) + UDP + H(+)</text>
        <dbReference type="Rhea" id="RHEA:16637"/>
        <dbReference type="Rhea" id="RHEA-COMP:9593"/>
        <dbReference type="Rhea" id="RHEA-COMP:9595"/>
        <dbReference type="ChEBI" id="CHEBI:15378"/>
        <dbReference type="ChEBI" id="CHEBI:17029"/>
        <dbReference type="ChEBI" id="CHEBI:57705"/>
        <dbReference type="ChEBI" id="CHEBI:58223"/>
        <dbReference type="EC" id="2.4.1.16"/>
    </reaction>
</comment>
<feature type="transmembrane region" description="Helical" evidence="9">
    <location>
        <begin position="475"/>
        <end position="499"/>
    </location>
</feature>
<feature type="transmembrane region" description="Helical" evidence="9">
    <location>
        <begin position="732"/>
        <end position="753"/>
    </location>
</feature>
<keyword evidence="6 9" id="KW-0812">Transmembrane</keyword>
<keyword evidence="9" id="KW-0961">Cell wall biogenesis/degradation</keyword>
<dbReference type="EC" id="2.4.1.16" evidence="2 9"/>
<keyword evidence="7 9" id="KW-1133">Transmembrane helix</keyword>
<feature type="transmembrane region" description="Helical" evidence="9">
    <location>
        <begin position="633"/>
        <end position="653"/>
    </location>
</feature>
<evidence type="ECO:0000313" key="13">
    <source>
        <dbReference type="Proteomes" id="UP001149165"/>
    </source>
</evidence>
<keyword evidence="8 9" id="KW-0472">Membrane</keyword>
<dbReference type="AlphaFoldDB" id="A0A9W9F755"/>
<evidence type="ECO:0000256" key="8">
    <source>
        <dbReference type="ARBA" id="ARBA00023136"/>
    </source>
</evidence>
<dbReference type="GO" id="GO:0005886">
    <property type="term" value="C:plasma membrane"/>
    <property type="evidence" value="ECO:0007669"/>
    <property type="project" value="UniProtKB-SubCell"/>
</dbReference>
<feature type="transmembrane region" description="Helical" evidence="9">
    <location>
        <begin position="773"/>
        <end position="793"/>
    </location>
</feature>
<dbReference type="Proteomes" id="UP001149165">
    <property type="component" value="Unassembled WGS sequence"/>
</dbReference>
<gene>
    <name evidence="12" type="ORF">N7456_010724</name>
</gene>
<comment type="subcellular location">
    <subcellularLocation>
        <location evidence="1 9">Cell membrane</location>
        <topology evidence="1 9">Multi-pass membrane protein</topology>
    </subcellularLocation>
</comment>
<feature type="compositionally biased region" description="Polar residues" evidence="10">
    <location>
        <begin position="17"/>
        <end position="36"/>
    </location>
</feature>
<dbReference type="PANTHER" id="PTHR22914:SF39">
    <property type="entry name" value="CHITIN SYNTHASE"/>
    <property type="match status" value="1"/>
</dbReference>
<dbReference type="Pfam" id="PF08407">
    <property type="entry name" value="Chitin_synth_1N"/>
    <property type="match status" value="1"/>
</dbReference>
<evidence type="ECO:0000256" key="9">
    <source>
        <dbReference type="RuleBase" id="RU366040"/>
    </source>
</evidence>
<evidence type="ECO:0000256" key="5">
    <source>
        <dbReference type="ARBA" id="ARBA00022679"/>
    </source>
</evidence>
<evidence type="ECO:0000256" key="6">
    <source>
        <dbReference type="ARBA" id="ARBA00022692"/>
    </source>
</evidence>
<evidence type="ECO:0000256" key="4">
    <source>
        <dbReference type="ARBA" id="ARBA00022676"/>
    </source>
</evidence>
<proteinExistence type="inferred from homology"/>
<comment type="caution">
    <text evidence="12">The sequence shown here is derived from an EMBL/GenBank/DDBJ whole genome shotgun (WGS) entry which is preliminary data.</text>
</comment>
<sequence length="804" mass="91361">MKSVYSESVYGEAPGPSTATQSVAGNEIGSSNTLDSQIRRYPTKKIKLEHGTILSLNYPVPSAVQNAVQKEFRESKELKEEFSQLRYTAAVCDPDDFMTRHGYSLRPAMYNRHTELLIAMTYRDENKVLTSRTLHAIMQNIREICRARSEFWSKGGPAWQKVVCTVVMDGIELGHRNTLDTLATIGVFQEDIMKKSVNGKETVAHIFEYTTQLSVTEDQQLVQPRDNNITSLPPVQMVLCIKHKSSSKINSHRWVFNGFCRLLNPEVVVLLDAGTKPHRKSLLALWESFYNDKDLGAACGEVTSSIDQKADYLNPYVAAQIFEYEKTNLLEKPLESSLGFVTGGVLSAYRYRAIMGRPLEQYFNGDQTLAKKLGRKGLEGMNILKKNMFFAGDRILAFETLTKRGFKWRLSFVKAAKCEVEVPKDLVELMAERRQTFNGAFAANIYAAIHIGQIYRSGHGPVQVLLFHLQLFYNFAHFILSWFSLASFWIVTEIVLLLVGTPSVSNGKKAWPFGNESSQIVNNFLLHFYAAFLGLQFILSLGNRPKGSRLLYTLTLMVFSVIQTYIVVLVVYLMANHTNSATSQLILDEETISTAHWGNLGTNIAWTALICTYGAHLLASIFHFRIWHMVITWWFDLIGMSCTSNILMVYAFCNWHDVILRVPTTDKATALPQATTQKDNKSKFIEELDRPQLDIDTQFSETVKRALSPAEMAGDDWEPMSLEDSYRAFRTYLVLLWVFSNILLVLYISAIGITRFCFTDIPTTRLWNYTVAIMWSVAGLSIFRFVGSMWFLVKTGLFSCFRRR</sequence>
<reference evidence="12" key="1">
    <citation type="submission" date="2022-11" db="EMBL/GenBank/DDBJ databases">
        <authorList>
            <person name="Petersen C."/>
        </authorList>
    </citation>
    <scope>NUCLEOTIDE SEQUENCE</scope>
    <source>
        <strain evidence="12">IBT 30069</strain>
    </source>
</reference>
<dbReference type="InterPro" id="IPR004835">
    <property type="entry name" value="Chitin_synth"/>
</dbReference>
<dbReference type="InterPro" id="IPR013616">
    <property type="entry name" value="Chitin_synth_N"/>
</dbReference>
<keyword evidence="4 9" id="KW-0328">Glycosyltransferase</keyword>
<evidence type="ECO:0000256" key="10">
    <source>
        <dbReference type="SAM" id="MobiDB-lite"/>
    </source>
</evidence>
<evidence type="ECO:0000259" key="11">
    <source>
        <dbReference type="Pfam" id="PF08407"/>
    </source>
</evidence>
<keyword evidence="5 9" id="KW-0808">Transferase</keyword>
<evidence type="ECO:0000256" key="2">
    <source>
        <dbReference type="ARBA" id="ARBA00012543"/>
    </source>
</evidence>
<organism evidence="12 13">
    <name type="scientific">Penicillium angulare</name>
    <dbReference type="NCBI Taxonomy" id="116970"/>
    <lineage>
        <taxon>Eukaryota</taxon>
        <taxon>Fungi</taxon>
        <taxon>Dikarya</taxon>
        <taxon>Ascomycota</taxon>
        <taxon>Pezizomycotina</taxon>
        <taxon>Eurotiomycetes</taxon>
        <taxon>Eurotiomycetidae</taxon>
        <taxon>Eurotiales</taxon>
        <taxon>Aspergillaceae</taxon>
        <taxon>Penicillium</taxon>
    </lineage>
</organism>
<accession>A0A9W9F755</accession>
<reference evidence="12" key="2">
    <citation type="journal article" date="2023" name="IMA Fungus">
        <title>Comparative genomic study of the Penicillium genus elucidates a diverse pangenome and 15 lateral gene transfer events.</title>
        <authorList>
            <person name="Petersen C."/>
            <person name="Sorensen T."/>
            <person name="Nielsen M.R."/>
            <person name="Sondergaard T.E."/>
            <person name="Sorensen J.L."/>
            <person name="Fitzpatrick D.A."/>
            <person name="Frisvad J.C."/>
            <person name="Nielsen K.L."/>
        </authorList>
    </citation>
    <scope>NUCLEOTIDE SEQUENCE</scope>
    <source>
        <strain evidence="12">IBT 30069</strain>
    </source>
</reference>
<evidence type="ECO:0000256" key="7">
    <source>
        <dbReference type="ARBA" id="ARBA00022989"/>
    </source>
</evidence>
<name>A0A9W9F755_9EURO</name>
<evidence type="ECO:0000256" key="1">
    <source>
        <dbReference type="ARBA" id="ARBA00004651"/>
    </source>
</evidence>